<dbReference type="GO" id="GO:0009090">
    <property type="term" value="P:homoserine biosynthetic process"/>
    <property type="evidence" value="ECO:0007669"/>
    <property type="project" value="TreeGrafter"/>
</dbReference>
<dbReference type="Pfam" id="PF22468">
    <property type="entry name" value="ACT_9"/>
    <property type="match status" value="1"/>
</dbReference>
<dbReference type="SUPFAM" id="SSF55021">
    <property type="entry name" value="ACT-like"/>
    <property type="match status" value="2"/>
</dbReference>
<evidence type="ECO:0000256" key="4">
    <source>
        <dbReference type="ARBA" id="ARBA00022741"/>
    </source>
</evidence>
<dbReference type="InterPro" id="IPR002912">
    <property type="entry name" value="ACT_dom"/>
</dbReference>
<dbReference type="InterPro" id="IPR001048">
    <property type="entry name" value="Asp/Glu/Uridylate_kinase"/>
</dbReference>
<evidence type="ECO:0000256" key="3">
    <source>
        <dbReference type="ARBA" id="ARBA00022679"/>
    </source>
</evidence>
<evidence type="ECO:0000313" key="10">
    <source>
        <dbReference type="Proteomes" id="UP000620104"/>
    </source>
</evidence>
<evidence type="ECO:0000256" key="1">
    <source>
        <dbReference type="ARBA" id="ARBA00010122"/>
    </source>
</evidence>
<dbReference type="AlphaFoldDB" id="A0A8H3TR83"/>
<dbReference type="SUPFAM" id="SSF53633">
    <property type="entry name" value="Carbamate kinase-like"/>
    <property type="match status" value="2"/>
</dbReference>
<feature type="compositionally biased region" description="Low complexity" evidence="7">
    <location>
        <begin position="152"/>
        <end position="171"/>
    </location>
</feature>
<keyword evidence="10" id="KW-1185">Reference proteome</keyword>
<dbReference type="NCBIfam" id="TIGR00657">
    <property type="entry name" value="asp_kinases"/>
    <property type="match status" value="1"/>
</dbReference>
<evidence type="ECO:0000313" key="9">
    <source>
        <dbReference type="EMBL" id="GHJ85499.1"/>
    </source>
</evidence>
<evidence type="ECO:0000256" key="7">
    <source>
        <dbReference type="SAM" id="MobiDB-lite"/>
    </source>
</evidence>
<keyword evidence="4" id="KW-0547">Nucleotide-binding</keyword>
<dbReference type="InterPro" id="IPR036393">
    <property type="entry name" value="AceGlu_kinase-like_sf"/>
</dbReference>
<dbReference type="GO" id="GO:0071266">
    <property type="term" value="P:'de novo' L-methionine biosynthetic process"/>
    <property type="evidence" value="ECO:0007669"/>
    <property type="project" value="UniProtKB-ARBA"/>
</dbReference>
<keyword evidence="3" id="KW-0808">Transferase</keyword>
<dbReference type="GO" id="GO:0009088">
    <property type="term" value="P:threonine biosynthetic process"/>
    <property type="evidence" value="ECO:0007669"/>
    <property type="project" value="UniProtKB-ARBA"/>
</dbReference>
<name>A0A8H3TR83_9TREE</name>
<dbReference type="Proteomes" id="UP000620104">
    <property type="component" value="Unassembled WGS sequence"/>
</dbReference>
<evidence type="ECO:0000256" key="5">
    <source>
        <dbReference type="ARBA" id="ARBA00022777"/>
    </source>
</evidence>
<evidence type="ECO:0000256" key="6">
    <source>
        <dbReference type="ARBA" id="ARBA00022840"/>
    </source>
</evidence>
<proteinExistence type="inferred from homology"/>
<dbReference type="FunFam" id="3.30.2130.10:FF:000001">
    <property type="entry name" value="Bifunctional aspartokinase/homoserine dehydrogenase"/>
    <property type="match status" value="1"/>
</dbReference>
<dbReference type="GO" id="GO:0009089">
    <property type="term" value="P:lysine biosynthetic process via diaminopimelate"/>
    <property type="evidence" value="ECO:0007669"/>
    <property type="project" value="TreeGrafter"/>
</dbReference>
<keyword evidence="5" id="KW-0418">Kinase</keyword>
<dbReference type="PANTHER" id="PTHR21499">
    <property type="entry name" value="ASPARTATE KINASE"/>
    <property type="match status" value="1"/>
</dbReference>
<sequence length="623" mass="66004">MQPSLSGASTPTGVLSSLSILKGNSLDATAPWVVQKFGGTSVGKSLDNIVIIADSYLAQHKVAIVCSARSGTTKALGTTNLLLQASKEALRPPNGAANPGYSGLTSGTQTPLYPKRVGSGFFGSSGSASDKDKMSSSIASLRDLKMTGSGYSRSASPSPFQSSANPSSPSATQTESGRDSPDSYLSAFHLTVDILKRDHIEAARKQVQDQELLEELIHELERDCESLRSFLSAAQIIDEISLRSQDSIVGMGERMACKIVAAALRDRGIDSELVLLDNIVDDALGGAIEEAATLGGDQGAAQLDQSFYDKLSERLGERLRLCGSRVPVITGYFGTVPGSLLAQIGRGYTDLCAALCAVGLSAAELQVWKEVDGIFTADPRKVPTARLVPIITPDEAAELTYYGSEVIHPFTMEQVIRAKIPIRIKNVDNPAGQGTIIYPQEESMVNGHTASEAASSGIPAAGPNAVKLPTAVTIKDNIVVLNIHSNRKTISHGFLARIFGTLDRAGVVVDLISTSEVHVSMAMQDFSNKKALDRVVRDLEKIGHITVSHDMAILSLVGGQMRHMVGTAGKMFATLADGNINIEMISQGASEINISCVIDNRDSIKALNLIHQSCLTAPPASMF</sequence>
<dbReference type="GO" id="GO:0004072">
    <property type="term" value="F:aspartate kinase activity"/>
    <property type="evidence" value="ECO:0007669"/>
    <property type="project" value="UniProtKB-EC"/>
</dbReference>
<dbReference type="PROSITE" id="PS51671">
    <property type="entry name" value="ACT"/>
    <property type="match status" value="1"/>
</dbReference>
<dbReference type="FunFam" id="3.40.1160.10:FF:000023">
    <property type="entry name" value="Probable aspartokinase"/>
    <property type="match status" value="1"/>
</dbReference>
<dbReference type="InterPro" id="IPR045865">
    <property type="entry name" value="ACT-like_dom_sf"/>
</dbReference>
<dbReference type="EC" id="2.7.2.4" evidence="2"/>
<evidence type="ECO:0000259" key="8">
    <source>
        <dbReference type="PROSITE" id="PS51671"/>
    </source>
</evidence>
<dbReference type="PROSITE" id="PS00324">
    <property type="entry name" value="ASPARTOKINASE"/>
    <property type="match status" value="1"/>
</dbReference>
<dbReference type="InterPro" id="IPR001341">
    <property type="entry name" value="Asp_kinase"/>
</dbReference>
<comment type="similarity">
    <text evidence="1">Belongs to the aspartokinase family.</text>
</comment>
<feature type="domain" description="ACT" evidence="8">
    <location>
        <begin position="556"/>
        <end position="623"/>
    </location>
</feature>
<feature type="region of interest" description="Disordered" evidence="7">
    <location>
        <begin position="148"/>
        <end position="182"/>
    </location>
</feature>
<dbReference type="Gene3D" id="3.30.2130.10">
    <property type="entry name" value="VC0802-like"/>
    <property type="match status" value="1"/>
</dbReference>
<dbReference type="Pfam" id="PF00696">
    <property type="entry name" value="AA_kinase"/>
    <property type="match status" value="1"/>
</dbReference>
<dbReference type="InterPro" id="IPR018042">
    <property type="entry name" value="Aspartate_kinase_CS"/>
</dbReference>
<dbReference type="OrthoDB" id="4323675at2759"/>
<evidence type="ECO:0000256" key="2">
    <source>
        <dbReference type="ARBA" id="ARBA00013059"/>
    </source>
</evidence>
<dbReference type="InterPro" id="IPR054352">
    <property type="entry name" value="ACT_Aspartokinase"/>
</dbReference>
<reference evidence="9" key="1">
    <citation type="submission" date="2020-07" db="EMBL/GenBank/DDBJ databases">
        <title>Draft Genome Sequence of a Deep-Sea Yeast, Naganishia (Cryptococcus) liquefaciens strain N6.</title>
        <authorList>
            <person name="Han Y.W."/>
            <person name="Kajitani R."/>
            <person name="Morimoto H."/>
            <person name="Parhat M."/>
            <person name="Tsubouchi H."/>
            <person name="Bakenova O."/>
            <person name="Ogata M."/>
            <person name="Argunhan B."/>
            <person name="Aoki R."/>
            <person name="Kajiwara S."/>
            <person name="Itoh T."/>
            <person name="Iwasaki H."/>
        </authorList>
    </citation>
    <scope>NUCLEOTIDE SEQUENCE</scope>
    <source>
        <strain evidence="9">N6</strain>
    </source>
</reference>
<comment type="caution">
    <text evidence="9">The sequence shown here is derived from an EMBL/GenBank/DDBJ whole genome shotgun (WGS) entry which is preliminary data.</text>
</comment>
<dbReference type="Gene3D" id="3.40.1160.10">
    <property type="entry name" value="Acetylglutamate kinase-like"/>
    <property type="match status" value="1"/>
</dbReference>
<dbReference type="GO" id="GO:0005829">
    <property type="term" value="C:cytosol"/>
    <property type="evidence" value="ECO:0007669"/>
    <property type="project" value="TreeGrafter"/>
</dbReference>
<dbReference type="EMBL" id="BLZA01000011">
    <property type="protein sequence ID" value="GHJ85499.1"/>
    <property type="molecule type" value="Genomic_DNA"/>
</dbReference>
<organism evidence="9 10">
    <name type="scientific">Naganishia liquefaciens</name>
    <dbReference type="NCBI Taxonomy" id="104408"/>
    <lineage>
        <taxon>Eukaryota</taxon>
        <taxon>Fungi</taxon>
        <taxon>Dikarya</taxon>
        <taxon>Basidiomycota</taxon>
        <taxon>Agaricomycotina</taxon>
        <taxon>Tremellomycetes</taxon>
        <taxon>Filobasidiales</taxon>
        <taxon>Filobasidiaceae</taxon>
        <taxon>Naganishia</taxon>
    </lineage>
</organism>
<feature type="region of interest" description="Disordered" evidence="7">
    <location>
        <begin position="90"/>
        <end position="109"/>
    </location>
</feature>
<gene>
    <name evidence="9" type="ORF">NliqN6_1901</name>
</gene>
<accession>A0A8H3TR83</accession>
<keyword evidence="6" id="KW-0067">ATP-binding</keyword>
<protein>
    <recommendedName>
        <fullName evidence="2">aspartate kinase</fullName>
        <ecNumber evidence="2">2.7.2.4</ecNumber>
    </recommendedName>
</protein>
<dbReference type="GO" id="GO:0005524">
    <property type="term" value="F:ATP binding"/>
    <property type="evidence" value="ECO:0007669"/>
    <property type="project" value="UniProtKB-KW"/>
</dbReference>
<dbReference type="PANTHER" id="PTHR21499:SF59">
    <property type="entry name" value="ASPARTOKINASE"/>
    <property type="match status" value="1"/>
</dbReference>